<keyword evidence="8" id="KW-1185">Reference proteome</keyword>
<proteinExistence type="predicted"/>
<dbReference type="PROSITE" id="PS51255">
    <property type="entry name" value="ADPK"/>
    <property type="match status" value="1"/>
</dbReference>
<dbReference type="PANTHER" id="PTHR21208:SF1">
    <property type="entry name" value="ADP-DEPENDENT GLUCOKINASE"/>
    <property type="match status" value="1"/>
</dbReference>
<dbReference type="RefSeq" id="WP_109730138.1">
    <property type="nucleotide sequence ID" value="NZ_BAAACK010000006.1"/>
</dbReference>
<accession>A0A2Y9BCY9</accession>
<name>A0A2Y9BCY9_9FIRM</name>
<dbReference type="Gene3D" id="3.40.1190.20">
    <property type="match status" value="1"/>
</dbReference>
<evidence type="ECO:0000256" key="3">
    <source>
        <dbReference type="ARBA" id="ARBA00022723"/>
    </source>
</evidence>
<evidence type="ECO:0000256" key="6">
    <source>
        <dbReference type="ARBA" id="ARBA00023152"/>
    </source>
</evidence>
<dbReference type="GO" id="GO:0046872">
    <property type="term" value="F:metal ion binding"/>
    <property type="evidence" value="ECO:0007669"/>
    <property type="project" value="UniProtKB-KW"/>
</dbReference>
<dbReference type="Gene3D" id="3.30.1110.20">
    <property type="match status" value="1"/>
</dbReference>
<keyword evidence="1" id="KW-0963">Cytoplasm</keyword>
<dbReference type="OrthoDB" id="2813007at2"/>
<evidence type="ECO:0000256" key="2">
    <source>
        <dbReference type="ARBA" id="ARBA00022679"/>
    </source>
</evidence>
<dbReference type="GO" id="GO:0016301">
    <property type="term" value="F:kinase activity"/>
    <property type="evidence" value="ECO:0007669"/>
    <property type="project" value="UniProtKB-KW"/>
</dbReference>
<dbReference type="GO" id="GO:0006096">
    <property type="term" value="P:glycolytic process"/>
    <property type="evidence" value="ECO:0007669"/>
    <property type="project" value="UniProtKB-KW"/>
</dbReference>
<keyword evidence="3" id="KW-0479">Metal-binding</keyword>
<evidence type="ECO:0000256" key="5">
    <source>
        <dbReference type="ARBA" id="ARBA00022842"/>
    </source>
</evidence>
<evidence type="ECO:0000313" key="7">
    <source>
        <dbReference type="EMBL" id="PWJ31436.1"/>
    </source>
</evidence>
<dbReference type="PANTHER" id="PTHR21208">
    <property type="entry name" value="ADP-DEPENDENT GLUCOKINASE"/>
    <property type="match status" value="1"/>
</dbReference>
<sequence length="438" mass="49766">MEIEQKYEHAFEELGEIVQTRVEKKRYTAMGYTSNLDLLCDFRAELLNQMLEEYLPDGRLAEMGIVDSIHTMEELLSTIVYYCSRGIGGEADIEDTRLVEECFPFQYGMGGTAVQAALALAEIGCPSLVHLTDDSKEVCDLLKTPSVYTVSQEGQLVHADKLSQTQSQEVHCIIQFKKGDMIRLGSQEVTIPCSNRLIITKITVNEFVPFSIPYFEWIEKNAENVSSNVLSSFNALLDPEVLKARLDFVKQHVEKYRRNNPEGIVFFEDAHYHNSEVKRLCLETVYSCVDIVSLNEDELKYTLKEMYDFDVDTENIISCVQGAKFIRKKFGIHKGVIVHTKDYSMYVGDTLKADIEKGLMYGNMLATAKAQNGWYGTKEQVKEVLGFELSPKGAENYQKIKESEYQKEVILVPSKYIDKPRYTIGLGDSFVGGVQMCF</sequence>
<dbReference type="EMBL" id="QGDL01000002">
    <property type="protein sequence ID" value="PWJ31436.1"/>
    <property type="molecule type" value="Genomic_DNA"/>
</dbReference>
<dbReference type="GO" id="GO:0016773">
    <property type="term" value="F:phosphotransferase activity, alcohol group as acceptor"/>
    <property type="evidence" value="ECO:0007669"/>
    <property type="project" value="InterPro"/>
</dbReference>
<dbReference type="AlphaFoldDB" id="A0A2Y9BCY9"/>
<keyword evidence="5" id="KW-0460">Magnesium</keyword>
<evidence type="ECO:0000313" key="8">
    <source>
        <dbReference type="Proteomes" id="UP000245845"/>
    </source>
</evidence>
<evidence type="ECO:0000256" key="1">
    <source>
        <dbReference type="ARBA" id="ARBA00022490"/>
    </source>
</evidence>
<comment type="caution">
    <text evidence="7">The sequence shown here is derived from an EMBL/GenBank/DDBJ whole genome shotgun (WGS) entry which is preliminary data.</text>
</comment>
<protein>
    <submittedName>
        <fullName evidence="7">ADP-dependent phosphofructokinase/glucokinase</fullName>
    </submittedName>
</protein>
<dbReference type="InterPro" id="IPR007666">
    <property type="entry name" value="ADP_PFK/GK"/>
</dbReference>
<reference evidence="7 8" key="1">
    <citation type="submission" date="2018-05" db="EMBL/GenBank/DDBJ databases">
        <title>The Hungate 1000. A catalogue of reference genomes from the rumen microbiome.</title>
        <authorList>
            <person name="Kelly W."/>
        </authorList>
    </citation>
    <scope>NUCLEOTIDE SEQUENCE [LARGE SCALE GENOMIC DNA]</scope>
    <source>
        <strain evidence="7 8">NLAE-zl-C242</strain>
    </source>
</reference>
<keyword evidence="4 7" id="KW-0418">Kinase</keyword>
<gene>
    <name evidence="7" type="ORF">A8806_102292</name>
</gene>
<keyword evidence="2" id="KW-0808">Transferase</keyword>
<dbReference type="SUPFAM" id="SSF53613">
    <property type="entry name" value="Ribokinase-like"/>
    <property type="match status" value="1"/>
</dbReference>
<dbReference type="Pfam" id="PF04587">
    <property type="entry name" value="ADP_PFK_GK"/>
    <property type="match status" value="1"/>
</dbReference>
<dbReference type="Proteomes" id="UP000245845">
    <property type="component" value="Unassembled WGS sequence"/>
</dbReference>
<dbReference type="InterPro" id="IPR029056">
    <property type="entry name" value="Ribokinase-like"/>
</dbReference>
<evidence type="ECO:0000256" key="4">
    <source>
        <dbReference type="ARBA" id="ARBA00022777"/>
    </source>
</evidence>
<organism evidence="7 8">
    <name type="scientific">Faecalicatena orotica</name>
    <dbReference type="NCBI Taxonomy" id="1544"/>
    <lineage>
        <taxon>Bacteria</taxon>
        <taxon>Bacillati</taxon>
        <taxon>Bacillota</taxon>
        <taxon>Clostridia</taxon>
        <taxon>Lachnospirales</taxon>
        <taxon>Lachnospiraceae</taxon>
        <taxon>Faecalicatena</taxon>
    </lineage>
</organism>
<keyword evidence="6" id="KW-0324">Glycolysis</keyword>